<evidence type="ECO:0000313" key="3">
    <source>
        <dbReference type="EMBL" id="KAJ1374050.1"/>
    </source>
</evidence>
<dbReference type="InterPro" id="IPR033121">
    <property type="entry name" value="PEPTIDASE_A1"/>
</dbReference>
<evidence type="ECO:0000259" key="2">
    <source>
        <dbReference type="PROSITE" id="PS51767"/>
    </source>
</evidence>
<dbReference type="GO" id="GO:0016301">
    <property type="term" value="F:kinase activity"/>
    <property type="evidence" value="ECO:0007669"/>
    <property type="project" value="UniProtKB-KW"/>
</dbReference>
<dbReference type="GO" id="GO:0004190">
    <property type="term" value="F:aspartic-type endopeptidase activity"/>
    <property type="evidence" value="ECO:0007669"/>
    <property type="project" value="InterPro"/>
</dbReference>
<dbReference type="AlphaFoldDB" id="A0AAD5RCU2"/>
<name>A0AAD5RCU2_PARTN</name>
<keyword evidence="4" id="KW-1185">Reference proteome</keyword>
<comment type="similarity">
    <text evidence="1">Belongs to the peptidase A1 family.</text>
</comment>
<accession>A0AAD5RCU2</accession>
<dbReference type="Pfam" id="PF00026">
    <property type="entry name" value="Asp"/>
    <property type="match status" value="1"/>
</dbReference>
<dbReference type="SUPFAM" id="SSF50630">
    <property type="entry name" value="Acid proteases"/>
    <property type="match status" value="1"/>
</dbReference>
<dbReference type="PANTHER" id="PTHR47966">
    <property type="entry name" value="BETA-SITE APP-CLEAVING ENZYME, ISOFORM A-RELATED"/>
    <property type="match status" value="1"/>
</dbReference>
<comment type="caution">
    <text evidence="3">The sequence shown here is derived from an EMBL/GenBank/DDBJ whole genome shotgun (WGS) entry which is preliminary data.</text>
</comment>
<dbReference type="InterPro" id="IPR021109">
    <property type="entry name" value="Peptidase_aspartic_dom_sf"/>
</dbReference>
<evidence type="ECO:0000313" key="4">
    <source>
        <dbReference type="Proteomes" id="UP001196413"/>
    </source>
</evidence>
<gene>
    <name evidence="3" type="primary">ASP-1_21</name>
    <name evidence="3" type="ORF">KIN20_036643</name>
</gene>
<keyword evidence="3" id="KW-0418">Kinase</keyword>
<sequence>MDYYDTVYTVNATVGTPRQSVALCVDTGTSNLWVIDASCTTVACDGVSGDIYTRRKFNTTASSTFSTGTGTVYGITCPGGVCWGELAKDTVSFAGERIGYH</sequence>
<organism evidence="3 4">
    <name type="scientific">Parelaphostrongylus tenuis</name>
    <name type="common">Meningeal worm</name>
    <dbReference type="NCBI Taxonomy" id="148309"/>
    <lineage>
        <taxon>Eukaryota</taxon>
        <taxon>Metazoa</taxon>
        <taxon>Ecdysozoa</taxon>
        <taxon>Nematoda</taxon>
        <taxon>Chromadorea</taxon>
        <taxon>Rhabditida</taxon>
        <taxon>Rhabditina</taxon>
        <taxon>Rhabditomorpha</taxon>
        <taxon>Strongyloidea</taxon>
        <taxon>Metastrongylidae</taxon>
        <taxon>Parelaphostrongylus</taxon>
    </lineage>
</organism>
<dbReference type="Gene3D" id="2.40.70.10">
    <property type="entry name" value="Acid Proteases"/>
    <property type="match status" value="1"/>
</dbReference>
<dbReference type="PROSITE" id="PS51767">
    <property type="entry name" value="PEPTIDASE_A1"/>
    <property type="match status" value="1"/>
</dbReference>
<protein>
    <submittedName>
        <fullName evidence="3">Inositol hexakisphosphate and diphosphoinositol-pentakisphosphate kinase</fullName>
    </submittedName>
</protein>
<evidence type="ECO:0000256" key="1">
    <source>
        <dbReference type="ARBA" id="ARBA00007447"/>
    </source>
</evidence>
<dbReference type="EMBL" id="JAHQIW010007390">
    <property type="protein sequence ID" value="KAJ1374050.1"/>
    <property type="molecule type" value="Genomic_DNA"/>
</dbReference>
<dbReference type="Proteomes" id="UP001196413">
    <property type="component" value="Unassembled WGS sequence"/>
</dbReference>
<feature type="domain" description="Peptidase A1" evidence="2">
    <location>
        <begin position="8"/>
        <end position="101"/>
    </location>
</feature>
<proteinExistence type="inferred from homology"/>
<dbReference type="GO" id="GO:0005764">
    <property type="term" value="C:lysosome"/>
    <property type="evidence" value="ECO:0007669"/>
    <property type="project" value="TreeGrafter"/>
</dbReference>
<dbReference type="PANTHER" id="PTHR47966:SF8">
    <property type="entry name" value="ASPARTIC PROTEASE 1-RELATED"/>
    <property type="match status" value="1"/>
</dbReference>
<dbReference type="InterPro" id="IPR001461">
    <property type="entry name" value="Aspartic_peptidase_A1"/>
</dbReference>
<dbReference type="GO" id="GO:0006508">
    <property type="term" value="P:proteolysis"/>
    <property type="evidence" value="ECO:0007669"/>
    <property type="project" value="InterPro"/>
</dbReference>
<keyword evidence="3" id="KW-0808">Transferase</keyword>
<reference evidence="3" key="1">
    <citation type="submission" date="2021-06" db="EMBL/GenBank/DDBJ databases">
        <title>Parelaphostrongylus tenuis whole genome reference sequence.</title>
        <authorList>
            <person name="Garwood T.J."/>
            <person name="Larsen P.A."/>
            <person name="Fountain-Jones N.M."/>
            <person name="Garbe J.R."/>
            <person name="Macchietto M.G."/>
            <person name="Kania S.A."/>
            <person name="Gerhold R.W."/>
            <person name="Richards J.E."/>
            <person name="Wolf T.M."/>
        </authorList>
    </citation>
    <scope>NUCLEOTIDE SEQUENCE</scope>
    <source>
        <strain evidence="3">MNPRO001-30</strain>
        <tissue evidence="3">Meninges</tissue>
    </source>
</reference>